<evidence type="ECO:0000313" key="6">
    <source>
        <dbReference type="EMBL" id="HIS63762.1"/>
    </source>
</evidence>
<dbReference type="GO" id="GO:0016020">
    <property type="term" value="C:membrane"/>
    <property type="evidence" value="ECO:0007669"/>
    <property type="project" value="UniProtKB-SubCell"/>
</dbReference>
<gene>
    <name evidence="6" type="ORF">IAA83_00140</name>
</gene>
<evidence type="ECO:0000313" key="7">
    <source>
        <dbReference type="Proteomes" id="UP000886741"/>
    </source>
</evidence>
<dbReference type="AlphaFoldDB" id="A0A9D1F774"/>
<reference evidence="6" key="2">
    <citation type="journal article" date="2021" name="PeerJ">
        <title>Extensive microbial diversity within the chicken gut microbiome revealed by metagenomics and culture.</title>
        <authorList>
            <person name="Gilroy R."/>
            <person name="Ravi A."/>
            <person name="Getino M."/>
            <person name="Pursley I."/>
            <person name="Horton D.L."/>
            <person name="Alikhan N.F."/>
            <person name="Baker D."/>
            <person name="Gharbi K."/>
            <person name="Hall N."/>
            <person name="Watson M."/>
            <person name="Adriaenssens E.M."/>
            <person name="Foster-Nyarko E."/>
            <person name="Jarju S."/>
            <person name="Secka A."/>
            <person name="Antonio M."/>
            <person name="Oren A."/>
            <person name="Chaudhuri R.R."/>
            <person name="La Ragione R."/>
            <person name="Hildebrand F."/>
            <person name="Pallen M.J."/>
        </authorList>
    </citation>
    <scope>NUCLEOTIDE SEQUENCE</scope>
    <source>
        <strain evidence="6">ChiBcec16-1751</strain>
    </source>
</reference>
<dbReference type="NCBIfam" id="TIGR01593">
    <property type="entry name" value="holin_tox_secr"/>
    <property type="match status" value="1"/>
</dbReference>
<accession>A0A9D1F774</accession>
<feature type="transmembrane region" description="Helical" evidence="5">
    <location>
        <begin position="91"/>
        <end position="111"/>
    </location>
</feature>
<feature type="transmembrane region" description="Helical" evidence="5">
    <location>
        <begin position="7"/>
        <end position="25"/>
    </location>
</feature>
<comment type="subcellular location">
    <subcellularLocation>
        <location evidence="1">Membrane</location>
        <topology evidence="1">Multi-pass membrane protein</topology>
    </subcellularLocation>
</comment>
<evidence type="ECO:0000256" key="3">
    <source>
        <dbReference type="ARBA" id="ARBA00022989"/>
    </source>
</evidence>
<evidence type="ECO:0000256" key="1">
    <source>
        <dbReference type="ARBA" id="ARBA00004141"/>
    </source>
</evidence>
<name>A0A9D1F774_9FIRM</name>
<keyword evidence="2 5" id="KW-0812">Transmembrane</keyword>
<keyword evidence="3 5" id="KW-1133">Transmembrane helix</keyword>
<protein>
    <submittedName>
        <fullName evidence="6">Phage holin family protein</fullName>
    </submittedName>
</protein>
<organism evidence="6 7">
    <name type="scientific">Candidatus Avoscillospira avistercoris</name>
    <dbReference type="NCBI Taxonomy" id="2840707"/>
    <lineage>
        <taxon>Bacteria</taxon>
        <taxon>Bacillati</taxon>
        <taxon>Bacillota</taxon>
        <taxon>Clostridia</taxon>
        <taxon>Eubacteriales</taxon>
        <taxon>Oscillospiraceae</taxon>
        <taxon>Oscillospiraceae incertae sedis</taxon>
        <taxon>Candidatus Avoscillospira</taxon>
    </lineage>
</organism>
<dbReference type="InterPro" id="IPR006480">
    <property type="entry name" value="Phage_holin_4_1"/>
</dbReference>
<proteinExistence type="predicted"/>
<dbReference type="EMBL" id="DVJJ01000004">
    <property type="protein sequence ID" value="HIS63762.1"/>
    <property type="molecule type" value="Genomic_DNA"/>
</dbReference>
<evidence type="ECO:0000256" key="2">
    <source>
        <dbReference type="ARBA" id="ARBA00022692"/>
    </source>
</evidence>
<keyword evidence="4 5" id="KW-0472">Membrane</keyword>
<dbReference type="Pfam" id="PF05105">
    <property type="entry name" value="Phage_holin_4_1"/>
    <property type="match status" value="1"/>
</dbReference>
<dbReference type="Proteomes" id="UP000886741">
    <property type="component" value="Unassembled WGS sequence"/>
</dbReference>
<reference evidence="6" key="1">
    <citation type="submission" date="2020-10" db="EMBL/GenBank/DDBJ databases">
        <authorList>
            <person name="Gilroy R."/>
        </authorList>
    </citation>
    <scope>NUCLEOTIDE SEQUENCE</scope>
    <source>
        <strain evidence="6">ChiBcec16-1751</strain>
    </source>
</reference>
<evidence type="ECO:0000256" key="4">
    <source>
        <dbReference type="ARBA" id="ARBA00023136"/>
    </source>
</evidence>
<sequence>MENINAFKAAFAAVCAALTALWGWMGWLVVAWIACMALDYLTGSAAAMQAGNWSSQAARNGLWHKLGGIVAVLISGILDLTLGHLLGNAPIVLPFNYTVFLCPLVLVWYILTEAGSIVENAGALGAPIPEWLKKTIAMFRDKVDAEVGDTDTEPDELDK</sequence>
<evidence type="ECO:0000256" key="5">
    <source>
        <dbReference type="SAM" id="Phobius"/>
    </source>
</evidence>
<comment type="caution">
    <text evidence="6">The sequence shown here is derived from an EMBL/GenBank/DDBJ whole genome shotgun (WGS) entry which is preliminary data.</text>
</comment>
<feature type="transmembrane region" description="Helical" evidence="5">
    <location>
        <begin position="62"/>
        <end position="85"/>
    </location>
</feature>